<dbReference type="AlphaFoldDB" id="A0ABD5HPZ8"/>
<evidence type="ECO:0000313" key="5">
    <source>
        <dbReference type="Proteomes" id="UP001287436"/>
    </source>
</evidence>
<keyword evidence="2" id="KW-0732">Signal</keyword>
<feature type="chain" id="PRO_5044816018" evidence="2">
    <location>
        <begin position="24"/>
        <end position="287"/>
    </location>
</feature>
<feature type="signal peptide" evidence="2">
    <location>
        <begin position="1"/>
        <end position="23"/>
    </location>
</feature>
<sequence length="287" mass="32485">MKLLKPLKIIMLLSITLPLAALATPSSFNGFHDIGSIDELMALPREELCSNGGPSQSEIDLILHDGPLALPMYQNDPNAARLLLKEQSQNIRAKIKQKCSAKDSVPLRKLTKAMLSNEEEMCKAGAPTKDELKVFIKESNEIDIDEQLRKMPYEGRLLMEEAAKLNGTTFREMFIDDVTNAAAKNWEKACSEKSYLKKSKKKGSDSKNDDTEPNFESEDKADFSKEYNVSDRKLNDAWQNLNKETRKRLLPAQRQWIKSKSACNGNWECLTNMTNERILELEAENGK</sequence>
<feature type="region of interest" description="Disordered" evidence="1">
    <location>
        <begin position="197"/>
        <end position="222"/>
    </location>
</feature>
<evidence type="ECO:0000259" key="3">
    <source>
        <dbReference type="Pfam" id="PF07007"/>
    </source>
</evidence>
<evidence type="ECO:0000256" key="1">
    <source>
        <dbReference type="SAM" id="MobiDB-lite"/>
    </source>
</evidence>
<proteinExistence type="predicted"/>
<dbReference type="RefSeq" id="WP_040189440.1">
    <property type="nucleotide sequence ID" value="NZ_JAWPBP010000074.1"/>
</dbReference>
<dbReference type="InterPro" id="IPR009739">
    <property type="entry name" value="LprI-like_N"/>
</dbReference>
<dbReference type="Pfam" id="PF07007">
    <property type="entry name" value="LprI"/>
    <property type="match status" value="1"/>
</dbReference>
<evidence type="ECO:0000313" key="4">
    <source>
        <dbReference type="EMBL" id="MDW2720240.1"/>
    </source>
</evidence>
<comment type="caution">
    <text evidence="4">The sequence shown here is derived from an EMBL/GenBank/DDBJ whole genome shotgun (WGS) entry which is preliminary data.</text>
</comment>
<evidence type="ECO:0000256" key="2">
    <source>
        <dbReference type="SAM" id="SignalP"/>
    </source>
</evidence>
<feature type="domain" description="Lysozyme inhibitor LprI-like N-terminal" evidence="3">
    <location>
        <begin position="223"/>
        <end position="281"/>
    </location>
</feature>
<organism evidence="4 5">
    <name type="scientific">Klebsiella pasteurii</name>
    <dbReference type="NCBI Taxonomy" id="2587529"/>
    <lineage>
        <taxon>Bacteria</taxon>
        <taxon>Pseudomonadati</taxon>
        <taxon>Pseudomonadota</taxon>
        <taxon>Gammaproteobacteria</taxon>
        <taxon>Enterobacterales</taxon>
        <taxon>Enterobacteriaceae</taxon>
        <taxon>Klebsiella/Raoultella group</taxon>
        <taxon>Klebsiella</taxon>
    </lineage>
</organism>
<name>A0ABD5HPZ8_9ENTR</name>
<reference evidence="4 5" key="1">
    <citation type="submission" date="2023-10" db="EMBL/GenBank/DDBJ databases">
        <title>Fecal carriage and genetic characteristics of carbapenem-resistant Enterobacterales among healthy adults from four provinces of China.</title>
        <authorList>
            <person name="Li Y."/>
            <person name="Zhang R."/>
        </authorList>
    </citation>
    <scope>NUCLEOTIDE SEQUENCE [LARGE SCALE GENOMIC DNA]</scope>
    <source>
        <strain evidence="4 5">HN-157</strain>
    </source>
</reference>
<dbReference type="Proteomes" id="UP001287436">
    <property type="component" value="Unassembled WGS sequence"/>
</dbReference>
<accession>A0ABD5HPZ8</accession>
<dbReference type="EMBL" id="JAWPBP010000074">
    <property type="protein sequence ID" value="MDW2720240.1"/>
    <property type="molecule type" value="Genomic_DNA"/>
</dbReference>
<gene>
    <name evidence="4" type="ORF">RYZ49_31250</name>
</gene>
<protein>
    <submittedName>
        <fullName evidence="4">Lysozyme inhibitor LprI family protein</fullName>
    </submittedName>
</protein>